<comment type="subcellular location">
    <subcellularLocation>
        <location evidence="1">Cell inner membrane</location>
    </subcellularLocation>
</comment>
<organism evidence="2 3">
    <name type="scientific">Pseudomonas fontis</name>
    <dbReference type="NCBI Taxonomy" id="2942633"/>
    <lineage>
        <taxon>Bacteria</taxon>
        <taxon>Pseudomonadati</taxon>
        <taxon>Pseudomonadota</taxon>
        <taxon>Gammaproteobacteria</taxon>
        <taxon>Pseudomonadales</taxon>
        <taxon>Pseudomonadaceae</taxon>
        <taxon>Pseudomonas</taxon>
    </lineage>
</organism>
<dbReference type="PANTHER" id="PTHR38831">
    <property type="entry name" value="TYPE II SECRETION SYSTEM PROTEIN K"/>
    <property type="match status" value="1"/>
</dbReference>
<dbReference type="InterPro" id="IPR038072">
    <property type="entry name" value="GspK_central_sf"/>
</dbReference>
<keyword evidence="1" id="KW-1003">Cell membrane</keyword>
<dbReference type="SUPFAM" id="SSF54523">
    <property type="entry name" value="Pili subunits"/>
    <property type="match status" value="1"/>
</dbReference>
<dbReference type="RefSeq" id="WP_273909206.1">
    <property type="nucleotide sequence ID" value="NZ_JAMDGX010000006.1"/>
</dbReference>
<dbReference type="Gene3D" id="1.10.40.60">
    <property type="entry name" value="EpsJ-like"/>
    <property type="match status" value="2"/>
</dbReference>
<comment type="similarity">
    <text evidence="1">Belongs to the GSP K family.</text>
</comment>
<dbReference type="PIRSF" id="PIRSF002786">
    <property type="entry name" value="XcpX"/>
    <property type="match status" value="1"/>
</dbReference>
<dbReference type="Gene3D" id="3.30.1300.30">
    <property type="entry name" value="GSPII I/J protein-like"/>
    <property type="match status" value="2"/>
</dbReference>
<evidence type="ECO:0000313" key="2">
    <source>
        <dbReference type="EMBL" id="MDD0990312.1"/>
    </source>
</evidence>
<protein>
    <recommendedName>
        <fullName evidence="1">Type II secretion system protein K</fullName>
    </recommendedName>
</protein>
<dbReference type="InterPro" id="IPR005628">
    <property type="entry name" value="GspK"/>
</dbReference>
<gene>
    <name evidence="2" type="primary">gspK</name>
    <name evidence="2" type="ORF">M5G11_07130</name>
</gene>
<sequence length="290" mass="31890">MSRNDARQRGIALVTVLLVLSLALLLVGGMLRGQVTSSRSTAMQVQHKQLWQAALGAEHMAVARLEQALRTLNEADWRAPQRDLAFADARVDLHIEDLAGRFNIGSIVDLQHPPKIQIERWQRLLKTLQLPATLLVPQANESEPSTPVARGRVVVPMAADIGLLRLREGINAQVLRTLEPWVVWLPAQVGLNVNTASPTVLATLGLEQTVVDRLAAQPLKGIGELGRLAGQGNEPFNVQGLTTTSQWYRVHLVVRLGPRVLHSRSDLFVDPKTQKISVVRRAIKPAAEVE</sequence>
<accession>A0ABT5NQ87</accession>
<dbReference type="NCBIfam" id="NF037980">
    <property type="entry name" value="T2SS_GspK"/>
    <property type="match status" value="1"/>
</dbReference>
<dbReference type="Proteomes" id="UP001148203">
    <property type="component" value="Unassembled WGS sequence"/>
</dbReference>
<evidence type="ECO:0000256" key="1">
    <source>
        <dbReference type="PIRNR" id="PIRNR002786"/>
    </source>
</evidence>
<evidence type="ECO:0000313" key="3">
    <source>
        <dbReference type="Proteomes" id="UP001148203"/>
    </source>
</evidence>
<proteinExistence type="inferred from homology"/>
<dbReference type="EMBL" id="JAMDGY010000018">
    <property type="protein sequence ID" value="MDD0990312.1"/>
    <property type="molecule type" value="Genomic_DNA"/>
</dbReference>
<dbReference type="InterPro" id="IPR045584">
    <property type="entry name" value="Pilin-like"/>
</dbReference>
<keyword evidence="1" id="KW-0813">Transport</keyword>
<dbReference type="PANTHER" id="PTHR38831:SF1">
    <property type="entry name" value="TYPE II SECRETION SYSTEM PROTEIN K-RELATED"/>
    <property type="match status" value="1"/>
</dbReference>
<name>A0ABT5NQ87_9PSED</name>
<comment type="caution">
    <text evidence="2">The sequence shown here is derived from an EMBL/GenBank/DDBJ whole genome shotgun (WGS) entry which is preliminary data.</text>
</comment>
<reference evidence="2 3" key="1">
    <citation type="submission" date="2022-05" db="EMBL/GenBank/DDBJ databases">
        <title>Novel Pseudomonas spp. Isolated from a Rainbow Trout Aquaculture Facility.</title>
        <authorList>
            <person name="Testerman T."/>
            <person name="Graf J."/>
        </authorList>
    </citation>
    <scope>NUCLEOTIDE SEQUENCE [LARGE SCALE GENOMIC DNA]</scope>
    <source>
        <strain evidence="2 3">ID681</strain>
    </source>
</reference>
<keyword evidence="1" id="KW-0997">Cell inner membrane</keyword>
<keyword evidence="3" id="KW-1185">Reference proteome</keyword>
<keyword evidence="1" id="KW-0472">Membrane</keyword>